<protein>
    <submittedName>
        <fullName evidence="2">Uncharacterized protein</fullName>
    </submittedName>
</protein>
<feature type="compositionally biased region" description="Polar residues" evidence="1">
    <location>
        <begin position="25"/>
        <end position="40"/>
    </location>
</feature>
<feature type="region of interest" description="Disordered" evidence="1">
    <location>
        <begin position="1"/>
        <end position="104"/>
    </location>
</feature>
<accession>A0A5M9JAK7</accession>
<evidence type="ECO:0000313" key="3">
    <source>
        <dbReference type="Proteomes" id="UP000322873"/>
    </source>
</evidence>
<feature type="compositionally biased region" description="Low complexity" evidence="1">
    <location>
        <begin position="41"/>
        <end position="57"/>
    </location>
</feature>
<dbReference type="AlphaFoldDB" id="A0A5M9JAK7"/>
<evidence type="ECO:0000256" key="1">
    <source>
        <dbReference type="SAM" id="MobiDB-lite"/>
    </source>
</evidence>
<dbReference type="Gene3D" id="6.10.140.1430">
    <property type="match status" value="1"/>
</dbReference>
<evidence type="ECO:0000313" key="2">
    <source>
        <dbReference type="EMBL" id="KAA8566638.1"/>
    </source>
</evidence>
<comment type="caution">
    <text evidence="2">The sequence shown here is derived from an EMBL/GenBank/DDBJ whole genome shotgun (WGS) entry which is preliminary data.</text>
</comment>
<name>A0A5M9JAK7_MONFR</name>
<sequence length="104" mass="10873">MQSLTRTRTLLRQRLPHAGARTATRPFTSTRTAPKSVTENLGQTATQKAKAAAGLSGKEAKGKAAEAAGDVKGKAQEFKGEAKGKAQELKGEAKGKAQEVKGKL</sequence>
<dbReference type="EMBL" id="VICG01000012">
    <property type="protein sequence ID" value="KAA8566638.1"/>
    <property type="molecule type" value="Genomic_DNA"/>
</dbReference>
<proteinExistence type="predicted"/>
<gene>
    <name evidence="2" type="ORF">EYC84_009178</name>
</gene>
<dbReference type="Proteomes" id="UP000322873">
    <property type="component" value="Unassembled WGS sequence"/>
</dbReference>
<feature type="compositionally biased region" description="Basic and acidic residues" evidence="1">
    <location>
        <begin position="58"/>
        <end position="104"/>
    </location>
</feature>
<reference evidence="2 3" key="1">
    <citation type="submission" date="2019-06" db="EMBL/GenBank/DDBJ databases">
        <title>Genome Sequence of the Brown Rot Fungal Pathogen Monilinia fructicola.</title>
        <authorList>
            <person name="De Miccolis Angelini R.M."/>
            <person name="Landi L."/>
            <person name="Abate D."/>
            <person name="Pollastro S."/>
            <person name="Romanazzi G."/>
            <person name="Faretra F."/>
        </authorList>
    </citation>
    <scope>NUCLEOTIDE SEQUENCE [LARGE SCALE GENOMIC DNA]</scope>
    <source>
        <strain evidence="2 3">Mfrc123</strain>
    </source>
</reference>
<keyword evidence="3" id="KW-1185">Reference proteome</keyword>
<organism evidence="2 3">
    <name type="scientific">Monilinia fructicola</name>
    <name type="common">Brown rot fungus</name>
    <name type="synonym">Ciboria fructicola</name>
    <dbReference type="NCBI Taxonomy" id="38448"/>
    <lineage>
        <taxon>Eukaryota</taxon>
        <taxon>Fungi</taxon>
        <taxon>Dikarya</taxon>
        <taxon>Ascomycota</taxon>
        <taxon>Pezizomycotina</taxon>
        <taxon>Leotiomycetes</taxon>
        <taxon>Helotiales</taxon>
        <taxon>Sclerotiniaceae</taxon>
        <taxon>Monilinia</taxon>
    </lineage>
</organism>